<evidence type="ECO:0000256" key="2">
    <source>
        <dbReference type="ARBA" id="ARBA00022801"/>
    </source>
</evidence>
<protein>
    <recommendedName>
        <fullName evidence="6">Helicase C-terminal domain-containing protein</fullName>
    </recommendedName>
</protein>
<evidence type="ECO:0000256" key="4">
    <source>
        <dbReference type="ARBA" id="ARBA00022840"/>
    </source>
</evidence>
<proteinExistence type="predicted"/>
<evidence type="ECO:0000256" key="5">
    <source>
        <dbReference type="SAM" id="MobiDB-lite"/>
    </source>
</evidence>
<comment type="caution">
    <text evidence="7">The sequence shown here is derived from an EMBL/GenBank/DDBJ whole genome shotgun (WGS) entry which is preliminary data.</text>
</comment>
<evidence type="ECO:0000256" key="1">
    <source>
        <dbReference type="ARBA" id="ARBA00022741"/>
    </source>
</evidence>
<evidence type="ECO:0000313" key="8">
    <source>
        <dbReference type="Proteomes" id="UP000544110"/>
    </source>
</evidence>
<evidence type="ECO:0000313" key="7">
    <source>
        <dbReference type="EMBL" id="NYG54954.1"/>
    </source>
</evidence>
<dbReference type="InterPro" id="IPR050615">
    <property type="entry name" value="ATP-dep_DNA_Helicase"/>
</dbReference>
<dbReference type="EMBL" id="JACCAC010000001">
    <property type="protein sequence ID" value="NYG54954.1"/>
    <property type="molecule type" value="Genomic_DNA"/>
</dbReference>
<dbReference type="PANTHER" id="PTHR11274:SF0">
    <property type="entry name" value="GENERAL TRANSCRIPTION AND DNA REPAIR FACTOR IIH HELICASE SUBUNIT XPB"/>
    <property type="match status" value="1"/>
</dbReference>
<keyword evidence="2" id="KW-0378">Hydrolase</keyword>
<dbReference type="AlphaFoldDB" id="A0A7Y9RVN0"/>
<name>A0A7Y9RVN0_9ACTN</name>
<dbReference type="Proteomes" id="UP000544110">
    <property type="component" value="Unassembled WGS sequence"/>
</dbReference>
<sequence>MPAFKERDTTVLTAPRVLDEGVDVPEADLGVIVSASSSKRQMIQRMGRVLRLKQGDRTARLVVLFAEGTVEDPREGAYESLIGFAWEVADEAEVFASSASVPRVLEFLRPTFDGPEAPSTRDRGCAPSYAPRPR</sequence>
<accession>A0A7Y9RVN0</accession>
<feature type="domain" description="Helicase C-terminal" evidence="6">
    <location>
        <begin position="1"/>
        <end position="109"/>
    </location>
</feature>
<dbReference type="Gene3D" id="3.40.50.300">
    <property type="entry name" value="P-loop containing nucleotide triphosphate hydrolases"/>
    <property type="match status" value="1"/>
</dbReference>
<dbReference type="GO" id="GO:0016787">
    <property type="term" value="F:hydrolase activity"/>
    <property type="evidence" value="ECO:0007669"/>
    <property type="project" value="UniProtKB-KW"/>
</dbReference>
<dbReference type="SUPFAM" id="SSF52540">
    <property type="entry name" value="P-loop containing nucleoside triphosphate hydrolases"/>
    <property type="match status" value="1"/>
</dbReference>
<dbReference type="InterPro" id="IPR027417">
    <property type="entry name" value="P-loop_NTPase"/>
</dbReference>
<keyword evidence="1" id="KW-0547">Nucleotide-binding</keyword>
<evidence type="ECO:0000259" key="6">
    <source>
        <dbReference type="PROSITE" id="PS51194"/>
    </source>
</evidence>
<dbReference type="PROSITE" id="PS51194">
    <property type="entry name" value="HELICASE_CTER"/>
    <property type="match status" value="1"/>
</dbReference>
<feature type="region of interest" description="Disordered" evidence="5">
    <location>
        <begin position="111"/>
        <end position="134"/>
    </location>
</feature>
<keyword evidence="3" id="KW-0347">Helicase</keyword>
<reference evidence="7 8" key="1">
    <citation type="submission" date="2020-07" db="EMBL/GenBank/DDBJ databases">
        <title>Sequencing the genomes of 1000 actinobacteria strains.</title>
        <authorList>
            <person name="Klenk H.-P."/>
        </authorList>
    </citation>
    <scope>NUCLEOTIDE SEQUENCE [LARGE SCALE GENOMIC DNA]</scope>
    <source>
        <strain evidence="7 8">DSM 24552</strain>
    </source>
</reference>
<keyword evidence="8" id="KW-1185">Reference proteome</keyword>
<dbReference type="GO" id="GO:0004386">
    <property type="term" value="F:helicase activity"/>
    <property type="evidence" value="ECO:0007669"/>
    <property type="project" value="UniProtKB-KW"/>
</dbReference>
<dbReference type="PANTHER" id="PTHR11274">
    <property type="entry name" value="RAD25/XP-B DNA REPAIR HELICASE"/>
    <property type="match status" value="1"/>
</dbReference>
<dbReference type="Pfam" id="PF00271">
    <property type="entry name" value="Helicase_C"/>
    <property type="match status" value="1"/>
</dbReference>
<evidence type="ECO:0000256" key="3">
    <source>
        <dbReference type="ARBA" id="ARBA00022806"/>
    </source>
</evidence>
<dbReference type="GO" id="GO:0005524">
    <property type="term" value="F:ATP binding"/>
    <property type="evidence" value="ECO:0007669"/>
    <property type="project" value="UniProtKB-KW"/>
</dbReference>
<dbReference type="InterPro" id="IPR001650">
    <property type="entry name" value="Helicase_C-like"/>
</dbReference>
<organism evidence="7 8">
    <name type="scientific">Nocardioides perillae</name>
    <dbReference type="NCBI Taxonomy" id="1119534"/>
    <lineage>
        <taxon>Bacteria</taxon>
        <taxon>Bacillati</taxon>
        <taxon>Actinomycetota</taxon>
        <taxon>Actinomycetes</taxon>
        <taxon>Propionibacteriales</taxon>
        <taxon>Nocardioidaceae</taxon>
        <taxon>Nocardioides</taxon>
    </lineage>
</organism>
<gene>
    <name evidence="7" type="ORF">BJ989_001258</name>
</gene>
<keyword evidence="4" id="KW-0067">ATP-binding</keyword>